<keyword evidence="2" id="KW-1185">Reference proteome</keyword>
<gene>
    <name evidence="1" type="ORF">SPIL2461_LOCUS21417</name>
</gene>
<name>A0A812XRL3_SYMPI</name>
<reference evidence="1" key="1">
    <citation type="submission" date="2021-02" db="EMBL/GenBank/DDBJ databases">
        <authorList>
            <person name="Dougan E. K."/>
            <person name="Rhodes N."/>
            <person name="Thang M."/>
            <person name="Chan C."/>
        </authorList>
    </citation>
    <scope>NUCLEOTIDE SEQUENCE</scope>
</reference>
<evidence type="ECO:0000313" key="2">
    <source>
        <dbReference type="Proteomes" id="UP000649617"/>
    </source>
</evidence>
<dbReference type="OrthoDB" id="431698at2759"/>
<organism evidence="1 2">
    <name type="scientific">Symbiodinium pilosum</name>
    <name type="common">Dinoflagellate</name>
    <dbReference type="NCBI Taxonomy" id="2952"/>
    <lineage>
        <taxon>Eukaryota</taxon>
        <taxon>Sar</taxon>
        <taxon>Alveolata</taxon>
        <taxon>Dinophyceae</taxon>
        <taxon>Suessiales</taxon>
        <taxon>Symbiodiniaceae</taxon>
        <taxon>Symbiodinium</taxon>
    </lineage>
</organism>
<sequence length="73" mass="7956">VSEIADSKTHCVVPMEGDTGMGLVCKQDLDASSSPVQCVRCGQLFGSAIEPMLSCMVQTQPYTSKWLRMESKE</sequence>
<proteinExistence type="predicted"/>
<dbReference type="AlphaFoldDB" id="A0A812XRL3"/>
<evidence type="ECO:0000313" key="1">
    <source>
        <dbReference type="EMBL" id="CAE7743224.1"/>
    </source>
</evidence>
<feature type="non-terminal residue" evidence="1">
    <location>
        <position position="1"/>
    </location>
</feature>
<dbReference type="Proteomes" id="UP000649617">
    <property type="component" value="Unassembled WGS sequence"/>
</dbReference>
<protein>
    <submittedName>
        <fullName evidence="1">Uncharacterized protein</fullName>
    </submittedName>
</protein>
<dbReference type="EMBL" id="CAJNIZ010046221">
    <property type="protein sequence ID" value="CAE7743224.1"/>
    <property type="molecule type" value="Genomic_DNA"/>
</dbReference>
<accession>A0A812XRL3</accession>
<feature type="non-terminal residue" evidence="1">
    <location>
        <position position="73"/>
    </location>
</feature>
<comment type="caution">
    <text evidence="1">The sequence shown here is derived from an EMBL/GenBank/DDBJ whole genome shotgun (WGS) entry which is preliminary data.</text>
</comment>